<dbReference type="InterPro" id="IPR020891">
    <property type="entry name" value="UPF0758_CS"/>
</dbReference>
<keyword evidence="4" id="KW-0862">Zinc</keyword>
<keyword evidence="5" id="KW-0482">Metalloprotease</keyword>
<dbReference type="PANTHER" id="PTHR30471">
    <property type="entry name" value="DNA REPAIR PROTEIN RADC"/>
    <property type="match status" value="1"/>
</dbReference>
<dbReference type="NCBIfam" id="TIGR00608">
    <property type="entry name" value="radc"/>
    <property type="match status" value="1"/>
</dbReference>
<dbReference type="InterPro" id="IPR001405">
    <property type="entry name" value="UPF0758"/>
</dbReference>
<name>A0A5Y3IA71_SALET</name>
<dbReference type="CDD" id="cd08071">
    <property type="entry name" value="MPN_DUF2466"/>
    <property type="match status" value="1"/>
</dbReference>
<gene>
    <name evidence="7" type="primary">radC</name>
    <name evidence="7" type="ORF">RU16_20930</name>
</gene>
<dbReference type="EMBL" id="AAITFY010000020">
    <property type="protein sequence ID" value="ECH8333444.1"/>
    <property type="molecule type" value="Genomic_DNA"/>
</dbReference>
<dbReference type="PANTHER" id="PTHR30471:SF3">
    <property type="entry name" value="UPF0758 PROTEIN YEES-RELATED"/>
    <property type="match status" value="1"/>
</dbReference>
<sequence>MTDILLLPPPGLPPTVQRAIKRAQNHLEKYLRKPGILLTNPALTHEWLKLKLSGLEREVFMVLYLDSQLCLLEHETLFLGTINHIEVHPREIIKSVLRCNAARVILVHNHPSGVTDASKSDRVLTTRIVKTLDLVDVQVVDHLIIGHGNCLSFAERGWL</sequence>
<protein>
    <submittedName>
        <fullName evidence="7">DNA repair protein RadC</fullName>
    </submittedName>
</protein>
<organism evidence="7">
    <name type="scientific">Salmonella enterica I</name>
    <dbReference type="NCBI Taxonomy" id="59201"/>
    <lineage>
        <taxon>Bacteria</taxon>
        <taxon>Pseudomonadati</taxon>
        <taxon>Pseudomonadota</taxon>
        <taxon>Gammaproteobacteria</taxon>
        <taxon>Enterobacterales</taxon>
        <taxon>Enterobacteriaceae</taxon>
        <taxon>Salmonella</taxon>
    </lineage>
</organism>
<evidence type="ECO:0000256" key="5">
    <source>
        <dbReference type="ARBA" id="ARBA00023049"/>
    </source>
</evidence>
<dbReference type="Pfam" id="PF04002">
    <property type="entry name" value="RadC"/>
    <property type="match status" value="1"/>
</dbReference>
<feature type="domain" description="MPN" evidence="6">
    <location>
        <begin position="37"/>
        <end position="159"/>
    </location>
</feature>
<keyword evidence="1" id="KW-0645">Protease</keyword>
<dbReference type="PROSITE" id="PS50249">
    <property type="entry name" value="MPN"/>
    <property type="match status" value="1"/>
</dbReference>
<evidence type="ECO:0000256" key="3">
    <source>
        <dbReference type="ARBA" id="ARBA00022801"/>
    </source>
</evidence>
<keyword evidence="3" id="KW-0378">Hydrolase</keyword>
<dbReference type="Gene3D" id="3.40.140.10">
    <property type="entry name" value="Cytidine Deaminase, domain 2"/>
    <property type="match status" value="1"/>
</dbReference>
<dbReference type="GO" id="GO:0008237">
    <property type="term" value="F:metallopeptidase activity"/>
    <property type="evidence" value="ECO:0007669"/>
    <property type="project" value="UniProtKB-KW"/>
</dbReference>
<evidence type="ECO:0000313" key="7">
    <source>
        <dbReference type="EMBL" id="ECH8333444.1"/>
    </source>
</evidence>
<evidence type="ECO:0000256" key="2">
    <source>
        <dbReference type="ARBA" id="ARBA00022723"/>
    </source>
</evidence>
<evidence type="ECO:0000256" key="4">
    <source>
        <dbReference type="ARBA" id="ARBA00022833"/>
    </source>
</evidence>
<accession>A0A5Y3IA71</accession>
<evidence type="ECO:0000259" key="6">
    <source>
        <dbReference type="PROSITE" id="PS50249"/>
    </source>
</evidence>
<dbReference type="AlphaFoldDB" id="A0A5Y3IA71"/>
<dbReference type="GO" id="GO:0046872">
    <property type="term" value="F:metal ion binding"/>
    <property type="evidence" value="ECO:0007669"/>
    <property type="project" value="UniProtKB-KW"/>
</dbReference>
<reference evidence="7" key="1">
    <citation type="submission" date="2018-08" db="EMBL/GenBank/DDBJ databases">
        <authorList>
            <consortium name="GenomeTrakr network: Whole genome sequencing for foodborne pathogen traceback"/>
        </authorList>
    </citation>
    <scope>NUCLEOTIDE SEQUENCE</scope>
    <source>
        <strain evidence="7">FDA00003824</strain>
    </source>
</reference>
<proteinExistence type="predicted"/>
<dbReference type="PROSITE" id="PS01302">
    <property type="entry name" value="UPF0758"/>
    <property type="match status" value="1"/>
</dbReference>
<dbReference type="InterPro" id="IPR025657">
    <property type="entry name" value="RadC_JAB"/>
</dbReference>
<dbReference type="GO" id="GO:0006508">
    <property type="term" value="P:proteolysis"/>
    <property type="evidence" value="ECO:0007669"/>
    <property type="project" value="UniProtKB-KW"/>
</dbReference>
<evidence type="ECO:0000256" key="1">
    <source>
        <dbReference type="ARBA" id="ARBA00022670"/>
    </source>
</evidence>
<keyword evidence="2" id="KW-0479">Metal-binding</keyword>
<dbReference type="InterPro" id="IPR037518">
    <property type="entry name" value="MPN"/>
</dbReference>
<comment type="caution">
    <text evidence="7">The sequence shown here is derived from an EMBL/GenBank/DDBJ whole genome shotgun (WGS) entry which is preliminary data.</text>
</comment>